<dbReference type="InterPro" id="IPR003599">
    <property type="entry name" value="Ig_sub"/>
</dbReference>
<feature type="region of interest" description="Disordered" evidence="13">
    <location>
        <begin position="1"/>
        <end position="120"/>
    </location>
</feature>
<proteinExistence type="inferred from homology"/>
<feature type="compositionally biased region" description="Pro residues" evidence="13">
    <location>
        <begin position="220"/>
        <end position="229"/>
    </location>
</feature>
<dbReference type="SMART" id="SM00409">
    <property type="entry name" value="IG"/>
    <property type="match status" value="1"/>
</dbReference>
<dbReference type="FunFam" id="2.60.40.10:FF:000345">
    <property type="entry name" value="Muscle M-line assembly protein unc-89"/>
    <property type="match status" value="1"/>
</dbReference>
<dbReference type="Pfam" id="PF07679">
    <property type="entry name" value="I-set"/>
    <property type="match status" value="1"/>
</dbReference>
<dbReference type="GO" id="GO:0004674">
    <property type="term" value="F:protein serine/threonine kinase activity"/>
    <property type="evidence" value="ECO:0007669"/>
    <property type="project" value="UniProtKB-KW"/>
</dbReference>
<evidence type="ECO:0000313" key="17">
    <source>
        <dbReference type="Proteomes" id="UP000594262"/>
    </source>
</evidence>
<dbReference type="InterPro" id="IPR011009">
    <property type="entry name" value="Kinase-like_dom_sf"/>
</dbReference>
<dbReference type="InterPro" id="IPR013098">
    <property type="entry name" value="Ig_I-set"/>
</dbReference>
<name>A0A7M5X2X4_9CNID</name>
<dbReference type="PANTHER" id="PTHR24342">
    <property type="entry name" value="SERINE/THREONINE-PROTEIN KINASE 17"/>
    <property type="match status" value="1"/>
</dbReference>
<feature type="compositionally biased region" description="Basic and acidic residues" evidence="13">
    <location>
        <begin position="267"/>
        <end position="278"/>
    </location>
</feature>
<dbReference type="RefSeq" id="XP_066911573.1">
    <property type="nucleotide sequence ID" value="XM_067055472.1"/>
</dbReference>
<evidence type="ECO:0000256" key="12">
    <source>
        <dbReference type="PROSITE-ProRule" id="PRU10141"/>
    </source>
</evidence>
<feature type="binding site" evidence="12">
    <location>
        <position position="312"/>
    </location>
    <ligand>
        <name>ATP</name>
        <dbReference type="ChEBI" id="CHEBI:30616"/>
    </ligand>
</feature>
<evidence type="ECO:0000256" key="7">
    <source>
        <dbReference type="ARBA" id="ARBA00022741"/>
    </source>
</evidence>
<dbReference type="PROSITE" id="PS50835">
    <property type="entry name" value="IG_LIKE"/>
    <property type="match status" value="1"/>
</dbReference>
<keyword evidence="6" id="KW-0677">Repeat</keyword>
<accession>A0A7M5X2X4</accession>
<keyword evidence="3" id="KW-0963">Cytoplasm</keyword>
<dbReference type="GO" id="GO:0030017">
    <property type="term" value="C:sarcomere"/>
    <property type="evidence" value="ECO:0007669"/>
    <property type="project" value="UniProtKB-ARBA"/>
</dbReference>
<keyword evidence="17" id="KW-1185">Reference proteome</keyword>
<feature type="domain" description="Protein kinase" evidence="14">
    <location>
        <begin position="283"/>
        <end position="536"/>
    </location>
</feature>
<evidence type="ECO:0000256" key="8">
    <source>
        <dbReference type="ARBA" id="ARBA00022777"/>
    </source>
</evidence>
<evidence type="ECO:0000256" key="9">
    <source>
        <dbReference type="ARBA" id="ARBA00022840"/>
    </source>
</evidence>
<keyword evidence="9 12" id="KW-0067">ATP-binding</keyword>
<dbReference type="InterPro" id="IPR000719">
    <property type="entry name" value="Prot_kinase_dom"/>
</dbReference>
<keyword evidence="7 12" id="KW-0547">Nucleotide-binding</keyword>
<evidence type="ECO:0000256" key="4">
    <source>
        <dbReference type="ARBA" id="ARBA00022527"/>
    </source>
</evidence>
<evidence type="ECO:0000313" key="16">
    <source>
        <dbReference type="EnsemblMetazoa" id="CLYHEMP016924.1"/>
    </source>
</evidence>
<comment type="subcellular location">
    <subcellularLocation>
        <location evidence="1">Cytoplasm</location>
    </subcellularLocation>
</comment>
<keyword evidence="4" id="KW-0723">Serine/threonine-protein kinase</keyword>
<dbReference type="PROSITE" id="PS50011">
    <property type="entry name" value="PROTEIN_KINASE_DOM"/>
    <property type="match status" value="1"/>
</dbReference>
<comment type="similarity">
    <text evidence="2">Belongs to the protein kinase superfamily. CAMK Ser/Thr protein kinase family.</text>
</comment>
<protein>
    <submittedName>
        <fullName evidence="16">Uncharacterized protein</fullName>
    </submittedName>
</protein>
<keyword evidence="8" id="KW-0418">Kinase</keyword>
<dbReference type="PANTHER" id="PTHR24342:SF14">
    <property type="entry name" value="DEATH-ASSOCIATED PROTEIN KINASE DAPK-1"/>
    <property type="match status" value="1"/>
</dbReference>
<dbReference type="OrthoDB" id="2570713at2759"/>
<evidence type="ECO:0000256" key="6">
    <source>
        <dbReference type="ARBA" id="ARBA00022737"/>
    </source>
</evidence>
<dbReference type="GeneID" id="136798801"/>
<dbReference type="SMART" id="SM00408">
    <property type="entry name" value="IGc2"/>
    <property type="match status" value="1"/>
</dbReference>
<sequence>MPQVKVNFGAKLNSTKKTFPPEKKAPVSTGAKGKVNPFLKNDAAKKAPTPAPAPAAPKEEPKPAAPAPAPAAPKEEPKPAPQQVKVSVGGNKEVKVQVAAPKEVAAPKKPTGKPPKFVEPLDSKFEVDEGKTLIIDCVCEGSPEPDVDWYFQGKIVKDEGRYKYFFEKGNVIGLEVAKATPADAGEYKCVCFNDSGKEESKTTVSVKAKPAPEPAKEPTPEPSPEPSPEPVRKVEPKKPAPTKPAPTSETLKANTFTPKRKDKKKKLPIERDGIKPENPEKYYDFGEEIGRGKFAVVKYATSKSTGQKYAAKIIKFDSDSLKFAIREYDMMAGKLEGKGLVKLHEAYLVRKYLILIMELVDGKTLLDKVASMHAITEDDVATFIRQLLETLQDMHSKNLVHLDLRPTNIRFVSGRDLVILDYNSCRHLANKKAGAVVDVIGDTEFCAPEMLNFDPVSPWSDVWSIGVLAYILLTGISPFFYEDEDKVVLCVQKVKYEFCPEFDDVSANAKDFIKKIFKRAPESRLSAADALSHEWLSKDYEAQRKRNVLRIQDVLRETDERLYSEEEEEYVWASLVFRTFDEEEYDSPEESDDEEEEE</sequence>
<dbReference type="SUPFAM" id="SSF56112">
    <property type="entry name" value="Protein kinase-like (PK-like)"/>
    <property type="match status" value="1"/>
</dbReference>
<feature type="compositionally biased region" description="Low complexity" evidence="13">
    <location>
        <begin position="96"/>
        <end position="109"/>
    </location>
</feature>
<dbReference type="Proteomes" id="UP000594262">
    <property type="component" value="Unplaced"/>
</dbReference>
<evidence type="ECO:0000256" key="1">
    <source>
        <dbReference type="ARBA" id="ARBA00004496"/>
    </source>
</evidence>
<keyword evidence="10" id="KW-1015">Disulfide bond</keyword>
<keyword evidence="11" id="KW-0393">Immunoglobulin domain</keyword>
<dbReference type="Pfam" id="PF00069">
    <property type="entry name" value="Pkinase"/>
    <property type="match status" value="1"/>
</dbReference>
<dbReference type="GO" id="GO:0043065">
    <property type="term" value="P:positive regulation of apoptotic process"/>
    <property type="evidence" value="ECO:0007669"/>
    <property type="project" value="TreeGrafter"/>
</dbReference>
<dbReference type="GO" id="GO:0035556">
    <property type="term" value="P:intracellular signal transduction"/>
    <property type="evidence" value="ECO:0007669"/>
    <property type="project" value="TreeGrafter"/>
</dbReference>
<feature type="compositionally biased region" description="Polar residues" evidence="13">
    <location>
        <begin position="248"/>
        <end position="257"/>
    </location>
</feature>
<dbReference type="CDD" id="cd00096">
    <property type="entry name" value="Ig"/>
    <property type="match status" value="1"/>
</dbReference>
<dbReference type="InterPro" id="IPR007110">
    <property type="entry name" value="Ig-like_dom"/>
</dbReference>
<evidence type="ECO:0000256" key="10">
    <source>
        <dbReference type="ARBA" id="ARBA00023157"/>
    </source>
</evidence>
<evidence type="ECO:0000256" key="13">
    <source>
        <dbReference type="SAM" id="MobiDB-lite"/>
    </source>
</evidence>
<dbReference type="AlphaFoldDB" id="A0A7M5X2X4"/>
<dbReference type="Gene3D" id="3.30.200.20">
    <property type="entry name" value="Phosphorylase Kinase, domain 1"/>
    <property type="match status" value="1"/>
</dbReference>
<dbReference type="GO" id="GO:0005524">
    <property type="term" value="F:ATP binding"/>
    <property type="evidence" value="ECO:0007669"/>
    <property type="project" value="UniProtKB-UniRule"/>
</dbReference>
<dbReference type="PROSITE" id="PS00107">
    <property type="entry name" value="PROTEIN_KINASE_ATP"/>
    <property type="match status" value="1"/>
</dbReference>
<dbReference type="Gene3D" id="2.60.40.10">
    <property type="entry name" value="Immunoglobulins"/>
    <property type="match status" value="1"/>
</dbReference>
<feature type="region of interest" description="Disordered" evidence="13">
    <location>
        <begin position="200"/>
        <end position="278"/>
    </location>
</feature>
<evidence type="ECO:0000259" key="14">
    <source>
        <dbReference type="PROSITE" id="PS50011"/>
    </source>
</evidence>
<keyword evidence="5" id="KW-0808">Transferase</keyword>
<dbReference type="InterPro" id="IPR036179">
    <property type="entry name" value="Ig-like_dom_sf"/>
</dbReference>
<evidence type="ECO:0000256" key="2">
    <source>
        <dbReference type="ARBA" id="ARBA00006692"/>
    </source>
</evidence>
<dbReference type="InterPro" id="IPR003598">
    <property type="entry name" value="Ig_sub2"/>
</dbReference>
<dbReference type="Gene3D" id="1.10.510.10">
    <property type="entry name" value="Transferase(Phosphotransferase) domain 1"/>
    <property type="match status" value="1"/>
</dbReference>
<organism evidence="16 17">
    <name type="scientific">Clytia hemisphaerica</name>
    <dbReference type="NCBI Taxonomy" id="252671"/>
    <lineage>
        <taxon>Eukaryota</taxon>
        <taxon>Metazoa</taxon>
        <taxon>Cnidaria</taxon>
        <taxon>Hydrozoa</taxon>
        <taxon>Hydroidolina</taxon>
        <taxon>Leptothecata</taxon>
        <taxon>Obeliida</taxon>
        <taxon>Clytiidae</taxon>
        <taxon>Clytia</taxon>
    </lineage>
</organism>
<dbReference type="InterPro" id="IPR013783">
    <property type="entry name" value="Ig-like_fold"/>
</dbReference>
<feature type="domain" description="Ig-like" evidence="15">
    <location>
        <begin position="115"/>
        <end position="205"/>
    </location>
</feature>
<dbReference type="GO" id="GO:0005634">
    <property type="term" value="C:nucleus"/>
    <property type="evidence" value="ECO:0007669"/>
    <property type="project" value="TreeGrafter"/>
</dbReference>
<dbReference type="SUPFAM" id="SSF48726">
    <property type="entry name" value="Immunoglobulin"/>
    <property type="match status" value="1"/>
</dbReference>
<evidence type="ECO:0000256" key="3">
    <source>
        <dbReference type="ARBA" id="ARBA00022490"/>
    </source>
</evidence>
<evidence type="ECO:0000256" key="11">
    <source>
        <dbReference type="ARBA" id="ARBA00023319"/>
    </source>
</evidence>
<dbReference type="InterPro" id="IPR017441">
    <property type="entry name" value="Protein_kinase_ATP_BS"/>
</dbReference>
<evidence type="ECO:0000259" key="15">
    <source>
        <dbReference type="PROSITE" id="PS50835"/>
    </source>
</evidence>
<dbReference type="EnsemblMetazoa" id="CLYHEMT016924.1">
    <property type="protein sequence ID" value="CLYHEMP016924.1"/>
    <property type="gene ID" value="CLYHEMG016924"/>
</dbReference>
<reference evidence="16" key="1">
    <citation type="submission" date="2021-01" db="UniProtKB">
        <authorList>
            <consortium name="EnsemblMetazoa"/>
        </authorList>
    </citation>
    <scope>IDENTIFICATION</scope>
</reference>
<evidence type="ECO:0000256" key="5">
    <source>
        <dbReference type="ARBA" id="ARBA00022679"/>
    </source>
</evidence>